<protein>
    <submittedName>
        <fullName evidence="2">L-sorbosone dehydrogenase</fullName>
    </submittedName>
</protein>
<gene>
    <name evidence="2" type="ORF">A4R26_16915</name>
</gene>
<proteinExistence type="predicted"/>
<feature type="domain" description="Pyrroloquinoline quinone-dependent pyranose dehydrogenase beta-propeller" evidence="1">
    <location>
        <begin position="71"/>
        <end position="287"/>
    </location>
</feature>
<dbReference type="OrthoDB" id="9811395at2"/>
<dbReference type="InterPro" id="IPR011041">
    <property type="entry name" value="Quinoprot_gluc/sorb_DH_b-prop"/>
</dbReference>
<dbReference type="EMBL" id="LWBP01000100">
    <property type="protein sequence ID" value="OQP63652.1"/>
    <property type="molecule type" value="Genomic_DNA"/>
</dbReference>
<evidence type="ECO:0000313" key="2">
    <source>
        <dbReference type="EMBL" id="OQP63652.1"/>
    </source>
</evidence>
<evidence type="ECO:0000313" key="3">
    <source>
        <dbReference type="Proteomes" id="UP000192276"/>
    </source>
</evidence>
<dbReference type="PROSITE" id="PS51257">
    <property type="entry name" value="PROKAR_LIPOPROTEIN"/>
    <property type="match status" value="1"/>
</dbReference>
<dbReference type="PANTHER" id="PTHR33546">
    <property type="entry name" value="LARGE, MULTIFUNCTIONAL SECRETED PROTEIN-RELATED"/>
    <property type="match status" value="1"/>
</dbReference>
<reference evidence="3" key="1">
    <citation type="submission" date="2016-04" db="EMBL/GenBank/DDBJ databases">
        <authorList>
            <person name="Chen L."/>
            <person name="Zhuang W."/>
            <person name="Wang G."/>
        </authorList>
    </citation>
    <scope>NUCLEOTIDE SEQUENCE [LARGE SCALE GENOMIC DNA]</scope>
    <source>
        <strain evidence="3">208</strain>
    </source>
</reference>
<sequence>MQCRSLLPALTAVFLFSCGNNPSERKTENVESPDTVATAYRQSVELPPPFATKSVQNFSKVIGWPAGRTPTAPAGFEVGKFADSLNNPRWIYVAANGDIFVSEASAEANAVKKIKGALSGKSKSQNLGNSANRITLFRDTNGDGAPDFRGTFLTGLNQPFGMLIIGKTFYVANTNALMAYPYEYGQSKISAAGKKIVELPAGGYNNHWTRNIITNKDSSKIYISVGSGSNVAEHGLENEVRRACILEVNPDGSGERIYASGVRNPVGMDWAPGTEMLWTTVNERDGLGDELVPDYMTAVYEGGFYGWPYAYWGQHPDPRMNDKQRTDLVKQSLVPDFSLGSHTASLGLAFDEKRIMPGPWAGGAYIAQHGSWNRSQFSGYQVVFVPFQNGAPSGGARPFLTGFVANEANKEVYGRPVGVFFTKNYMLVTDDASNTIWWVKAAGKQ</sequence>
<dbReference type="Proteomes" id="UP000192276">
    <property type="component" value="Unassembled WGS sequence"/>
</dbReference>
<dbReference type="InterPro" id="IPR054539">
    <property type="entry name" value="Beta-prop_PDH"/>
</dbReference>
<organism evidence="2 3">
    <name type="scientific">Niastella populi</name>
    <dbReference type="NCBI Taxonomy" id="550983"/>
    <lineage>
        <taxon>Bacteria</taxon>
        <taxon>Pseudomonadati</taxon>
        <taxon>Bacteroidota</taxon>
        <taxon>Chitinophagia</taxon>
        <taxon>Chitinophagales</taxon>
        <taxon>Chitinophagaceae</taxon>
        <taxon>Niastella</taxon>
    </lineage>
</organism>
<keyword evidence="3" id="KW-1185">Reference proteome</keyword>
<dbReference type="PANTHER" id="PTHR33546:SF1">
    <property type="entry name" value="LARGE, MULTIFUNCTIONAL SECRETED PROTEIN"/>
    <property type="match status" value="1"/>
</dbReference>
<dbReference type="STRING" id="550983.A4R26_16915"/>
<dbReference type="Gene3D" id="2.120.10.30">
    <property type="entry name" value="TolB, C-terminal domain"/>
    <property type="match status" value="1"/>
</dbReference>
<accession>A0A1V9FZ96</accession>
<dbReference type="AlphaFoldDB" id="A0A1V9FZ96"/>
<dbReference type="SUPFAM" id="SSF50952">
    <property type="entry name" value="Soluble quinoprotein glucose dehydrogenase"/>
    <property type="match status" value="1"/>
</dbReference>
<dbReference type="Pfam" id="PF22807">
    <property type="entry name" value="TrAA12"/>
    <property type="match status" value="2"/>
</dbReference>
<dbReference type="RefSeq" id="WP_081163729.1">
    <property type="nucleotide sequence ID" value="NZ_LWBP01000100.1"/>
</dbReference>
<dbReference type="InterPro" id="IPR011042">
    <property type="entry name" value="6-blade_b-propeller_TolB-like"/>
</dbReference>
<name>A0A1V9FZ96_9BACT</name>
<evidence type="ECO:0000259" key="1">
    <source>
        <dbReference type="Pfam" id="PF22807"/>
    </source>
</evidence>
<feature type="domain" description="Pyrroloquinoline quinone-dependent pyranose dehydrogenase beta-propeller" evidence="1">
    <location>
        <begin position="331"/>
        <end position="440"/>
    </location>
</feature>
<comment type="caution">
    <text evidence="2">The sequence shown here is derived from an EMBL/GenBank/DDBJ whole genome shotgun (WGS) entry which is preliminary data.</text>
</comment>